<evidence type="ECO:0000256" key="1">
    <source>
        <dbReference type="SAM" id="MobiDB-lite"/>
    </source>
</evidence>
<evidence type="ECO:0000313" key="3">
    <source>
        <dbReference type="Proteomes" id="UP001159363"/>
    </source>
</evidence>
<sequence>MEQRRNERVGETEEPREIPPTNGIVRHDSHIFVADGILRRKNYVFKNVYETMIAASELKLHAVLLCCGWPGRNRGASDVAVCPPDIDVEVKLGTDTKRTTAAQQSELRMKYSDTLHLARKRTRFLAGRTCVFITVATFVDSGQLHARKIHIASRTQPADPAYPRARRACRASFGPHHAQKKKFEIHEVINELVQDFYFFRNELMRAFAVMTWDKQTHGIQTAGQVYVLFATSGYEFQSSDQVTLPLPFGVRDRRWYLIASVEGRGKVTSGKAADEGQRLECPSPAKVSMARFPAESLSDFHTWVSCRKMRLIGGFSRGFPVSLALAFERCFVSTSFHPHRHSRHLLLRARDEGLKIRLCTPLYEPGSTIQSRAKTYWNIDVAQTPSTGAEGGRLAYQETRQRQSEAEGADESGGSGGAPRWVSDQRRSRHWVCHRRESNSQTQPPISSSDVIPTQNMTPRNTEYMDFLHMRVPPAKLSPLPHASFSFIRAHPRISRDNLRLSARLRGCMDLHHTSLYNLNCIHYAADCVLFGPVTDVTYSTRSFRYLRADSVGRLRNVIRIHEEHRGYWEFFVIDICSPFLQQTTPLPNLTRKPNHDMNITIGGNIYCRAHFKLRVASNADVTVIEWMTVSPDRCVNKVMRPIAMLILHRVEGYTTYIQVELKDGYQKCSFYRKQPIAAKRQRFVRSCSVHGDGSAFYVIRLLHGLFFLTDLHSYWELQFERGPATDELWSTLSVEILRACEGKTWRKWSSGGMNGREFT</sequence>
<feature type="region of interest" description="Disordered" evidence="1">
    <location>
        <begin position="387"/>
        <end position="457"/>
    </location>
</feature>
<dbReference type="Proteomes" id="UP001159363">
    <property type="component" value="Chromosome 1"/>
</dbReference>
<gene>
    <name evidence="2" type="ORF">PR048_002815</name>
</gene>
<protein>
    <submittedName>
        <fullName evidence="2">Uncharacterized protein</fullName>
    </submittedName>
</protein>
<feature type="compositionally biased region" description="Polar residues" evidence="1">
    <location>
        <begin position="439"/>
        <end position="457"/>
    </location>
</feature>
<reference evidence="2 3" key="1">
    <citation type="submission" date="2023-02" db="EMBL/GenBank/DDBJ databases">
        <title>LHISI_Scaffold_Assembly.</title>
        <authorList>
            <person name="Stuart O.P."/>
            <person name="Cleave R."/>
            <person name="Magrath M.J.L."/>
            <person name="Mikheyev A.S."/>
        </authorList>
    </citation>
    <scope>NUCLEOTIDE SEQUENCE [LARGE SCALE GENOMIC DNA]</scope>
    <source>
        <strain evidence="2">Daus_M_001</strain>
        <tissue evidence="2">Leg muscle</tissue>
    </source>
</reference>
<keyword evidence="3" id="KW-1185">Reference proteome</keyword>
<feature type="region of interest" description="Disordered" evidence="1">
    <location>
        <begin position="1"/>
        <end position="23"/>
    </location>
</feature>
<organism evidence="2 3">
    <name type="scientific">Dryococelus australis</name>
    <dbReference type="NCBI Taxonomy" id="614101"/>
    <lineage>
        <taxon>Eukaryota</taxon>
        <taxon>Metazoa</taxon>
        <taxon>Ecdysozoa</taxon>
        <taxon>Arthropoda</taxon>
        <taxon>Hexapoda</taxon>
        <taxon>Insecta</taxon>
        <taxon>Pterygota</taxon>
        <taxon>Neoptera</taxon>
        <taxon>Polyneoptera</taxon>
        <taxon>Phasmatodea</taxon>
        <taxon>Verophasmatodea</taxon>
        <taxon>Anareolatae</taxon>
        <taxon>Phasmatidae</taxon>
        <taxon>Eurycanthinae</taxon>
        <taxon>Dryococelus</taxon>
    </lineage>
</organism>
<dbReference type="EMBL" id="JARBHB010000001">
    <property type="protein sequence ID" value="KAJ8897469.1"/>
    <property type="molecule type" value="Genomic_DNA"/>
</dbReference>
<feature type="compositionally biased region" description="Basic and acidic residues" evidence="1">
    <location>
        <begin position="1"/>
        <end position="17"/>
    </location>
</feature>
<proteinExistence type="predicted"/>
<accession>A0ABQ9ILB4</accession>
<name>A0ABQ9ILB4_9NEOP</name>
<evidence type="ECO:0000313" key="2">
    <source>
        <dbReference type="EMBL" id="KAJ8897469.1"/>
    </source>
</evidence>
<comment type="caution">
    <text evidence="2">The sequence shown here is derived from an EMBL/GenBank/DDBJ whole genome shotgun (WGS) entry which is preliminary data.</text>
</comment>